<dbReference type="Proteomes" id="UP001500631">
    <property type="component" value="Unassembled WGS sequence"/>
</dbReference>
<gene>
    <name evidence="3 5" type="primary">cmoA</name>
    <name evidence="5" type="ORF">GCM10023338_05050</name>
</gene>
<dbReference type="EC" id="2.1.3.-" evidence="3"/>
<dbReference type="RefSeq" id="WP_077924616.1">
    <property type="nucleotide sequence ID" value="NZ_BAABKE010000002.1"/>
</dbReference>
<dbReference type="EMBL" id="BAABKE010000002">
    <property type="protein sequence ID" value="GAA5095557.1"/>
    <property type="molecule type" value="Genomic_DNA"/>
</dbReference>
<dbReference type="PANTHER" id="PTHR43861">
    <property type="entry name" value="TRANS-ACONITATE 2-METHYLTRANSFERASE-RELATED"/>
    <property type="match status" value="1"/>
</dbReference>
<feature type="binding site" evidence="3">
    <location>
        <position position="40"/>
    </location>
    <ligand>
        <name>S-adenosyl-L-methionine</name>
        <dbReference type="ChEBI" id="CHEBI:59789"/>
    </ligand>
</feature>
<keyword evidence="1 3" id="KW-0808">Transferase</keyword>
<name>A0ABP9MFF8_9GAMM</name>
<reference evidence="6" key="1">
    <citation type="journal article" date="2019" name="Int. J. Syst. Evol. Microbiol.">
        <title>The Global Catalogue of Microorganisms (GCM) 10K type strain sequencing project: providing services to taxonomists for standard genome sequencing and annotation.</title>
        <authorList>
            <consortium name="The Broad Institute Genomics Platform"/>
            <consortium name="The Broad Institute Genome Sequencing Center for Infectious Disease"/>
            <person name="Wu L."/>
            <person name="Ma J."/>
        </authorList>
    </citation>
    <scope>NUCLEOTIDE SEQUENCE [LARGE SCALE GENOMIC DNA]</scope>
    <source>
        <strain evidence="6">JCM 18424</strain>
    </source>
</reference>
<feature type="binding site" evidence="3">
    <location>
        <begin position="122"/>
        <end position="123"/>
    </location>
    <ligand>
        <name>S-adenosyl-L-methionine</name>
        <dbReference type="ChEBI" id="CHEBI:59789"/>
    </ligand>
</feature>
<proteinExistence type="inferred from homology"/>
<comment type="function">
    <text evidence="3">Catalyzes the conversion of S-adenosyl-L-methionine (SAM) to carboxy-S-adenosyl-L-methionine (Cx-SAM).</text>
</comment>
<feature type="binding site" evidence="3">
    <location>
        <position position="204"/>
    </location>
    <ligand>
        <name>S-adenosyl-L-methionine</name>
        <dbReference type="ChEBI" id="CHEBI:59789"/>
    </ligand>
</feature>
<feature type="binding site" evidence="3">
    <location>
        <begin position="90"/>
        <end position="91"/>
    </location>
    <ligand>
        <name>S-adenosyl-L-methionine</name>
        <dbReference type="ChEBI" id="CHEBI:59789"/>
    </ligand>
</feature>
<organism evidence="5 6">
    <name type="scientific">Wohlfahrtiimonas larvae</name>
    <dbReference type="NCBI Taxonomy" id="1157986"/>
    <lineage>
        <taxon>Bacteria</taxon>
        <taxon>Pseudomonadati</taxon>
        <taxon>Pseudomonadota</taxon>
        <taxon>Gammaproteobacteria</taxon>
        <taxon>Cardiobacteriales</taxon>
        <taxon>Ignatzschineriaceae</taxon>
        <taxon>Wohlfahrtiimonas</taxon>
    </lineage>
</organism>
<sequence length="247" mass="28293">MQPQPIDTIFSEKRKKIDFAFNEEVVNVFSDMIKRSAPGYPTIIEQIGRFAPLFAENNSKIYDLGCSLGAISNALRHSIKTENTEIIAIDNSAPMIEKASQFFQLQDQVHDGLIPIHLKHDDITQVDFEPASIFVLNLTLQFIEPSERLALLSKIHQSLLPTGALFLSEKTYFHDPEEQAVLDDMHLAFKRANGYSELEISQKREAIENVMRIDSFEIHKERLHQAGFTRVYQWFQCLNFISIIALP</sequence>
<comment type="caution">
    <text evidence="5">The sequence shown here is derived from an EMBL/GenBank/DDBJ whole genome shotgun (WGS) entry which is preliminary data.</text>
</comment>
<feature type="binding site" evidence="3">
    <location>
        <begin position="65"/>
        <end position="67"/>
    </location>
    <ligand>
        <name>S-adenosyl-L-methionine</name>
        <dbReference type="ChEBI" id="CHEBI:59789"/>
    </ligand>
</feature>
<comment type="subunit">
    <text evidence="3">Homodimer.</text>
</comment>
<dbReference type="PIRSF" id="PIRSF006325">
    <property type="entry name" value="MeTrfase_bac"/>
    <property type="match status" value="1"/>
</dbReference>
<dbReference type="PANTHER" id="PTHR43861:SF2">
    <property type="entry name" value="CARBOXY-S-ADENOSYL-L-METHIONINE SYNTHASE"/>
    <property type="match status" value="1"/>
</dbReference>
<evidence type="ECO:0000256" key="2">
    <source>
        <dbReference type="ARBA" id="ARBA00022691"/>
    </source>
</evidence>
<feature type="domain" description="Methyltransferase" evidence="4">
    <location>
        <begin position="61"/>
        <end position="163"/>
    </location>
</feature>
<dbReference type="Gene3D" id="3.40.50.150">
    <property type="entry name" value="Vaccinia Virus protein VP39"/>
    <property type="match status" value="1"/>
</dbReference>
<evidence type="ECO:0000313" key="6">
    <source>
        <dbReference type="Proteomes" id="UP001500631"/>
    </source>
</evidence>
<dbReference type="NCBIfam" id="TIGR00740">
    <property type="entry name" value="carboxy-S-adenosyl-L-methionine synthase CmoA"/>
    <property type="match status" value="1"/>
</dbReference>
<accession>A0ABP9MFF8</accession>
<dbReference type="Pfam" id="PF13649">
    <property type="entry name" value="Methyltransf_25"/>
    <property type="match status" value="1"/>
</dbReference>
<dbReference type="HAMAP" id="MF_01589">
    <property type="entry name" value="Cx_SAM_synthase"/>
    <property type="match status" value="1"/>
</dbReference>
<comment type="similarity">
    <text evidence="3">Belongs to the class I-like SAM-binding methyltransferase superfamily. Cx-SAM synthase family.</text>
</comment>
<dbReference type="SUPFAM" id="SSF53335">
    <property type="entry name" value="S-adenosyl-L-methionine-dependent methyltransferases"/>
    <property type="match status" value="1"/>
</dbReference>
<dbReference type="InterPro" id="IPR005271">
    <property type="entry name" value="CmoA"/>
</dbReference>
<comment type="catalytic activity">
    <reaction evidence="3">
        <text>prephenate + S-adenosyl-L-methionine = carboxy-S-adenosyl-L-methionine + 3-phenylpyruvate + H2O</text>
        <dbReference type="Rhea" id="RHEA:51692"/>
        <dbReference type="ChEBI" id="CHEBI:15377"/>
        <dbReference type="ChEBI" id="CHEBI:18005"/>
        <dbReference type="ChEBI" id="CHEBI:29934"/>
        <dbReference type="ChEBI" id="CHEBI:59789"/>
        <dbReference type="ChEBI" id="CHEBI:134278"/>
    </reaction>
</comment>
<dbReference type="CDD" id="cd02440">
    <property type="entry name" value="AdoMet_MTases"/>
    <property type="match status" value="1"/>
</dbReference>
<dbReference type="InterPro" id="IPR041698">
    <property type="entry name" value="Methyltransf_25"/>
</dbReference>
<feature type="binding site" evidence="3">
    <location>
        <position position="137"/>
    </location>
    <ligand>
        <name>S-adenosyl-L-methionine</name>
        <dbReference type="ChEBI" id="CHEBI:59789"/>
    </ligand>
</feature>
<keyword evidence="6" id="KW-1185">Reference proteome</keyword>
<evidence type="ECO:0000313" key="5">
    <source>
        <dbReference type="EMBL" id="GAA5095557.1"/>
    </source>
</evidence>
<dbReference type="InterPro" id="IPR029063">
    <property type="entry name" value="SAM-dependent_MTases_sf"/>
</dbReference>
<evidence type="ECO:0000256" key="3">
    <source>
        <dbReference type="HAMAP-Rule" id="MF_01589"/>
    </source>
</evidence>
<evidence type="ECO:0000259" key="4">
    <source>
        <dbReference type="Pfam" id="PF13649"/>
    </source>
</evidence>
<keyword evidence="2 3" id="KW-0949">S-adenosyl-L-methionine</keyword>
<evidence type="ECO:0000256" key="1">
    <source>
        <dbReference type="ARBA" id="ARBA00022679"/>
    </source>
</evidence>
<protein>
    <recommendedName>
        <fullName evidence="3">Carboxy-S-adenosyl-L-methionine synthase</fullName>
        <shortName evidence="3">Cx-SAM synthase</shortName>
        <ecNumber evidence="3">2.1.3.-</ecNumber>
    </recommendedName>
</protein>